<protein>
    <recommendedName>
        <fullName evidence="3">Lipoprotein</fullName>
    </recommendedName>
</protein>
<name>A0A1Y5SEU9_9RHOB</name>
<dbReference type="PROSITE" id="PS51257">
    <property type="entry name" value="PROKAR_LIPOPROTEIN"/>
    <property type="match status" value="1"/>
</dbReference>
<evidence type="ECO:0000313" key="1">
    <source>
        <dbReference type="EMBL" id="SLN37535.1"/>
    </source>
</evidence>
<evidence type="ECO:0008006" key="3">
    <source>
        <dbReference type="Google" id="ProtNLM"/>
    </source>
</evidence>
<dbReference type="EMBL" id="FWFS01000004">
    <property type="protein sequence ID" value="SLN37535.1"/>
    <property type="molecule type" value="Genomic_DNA"/>
</dbReference>
<dbReference type="Proteomes" id="UP000193862">
    <property type="component" value="Unassembled WGS sequence"/>
</dbReference>
<accession>A0A1Y5SEU9</accession>
<gene>
    <name evidence="1" type="ORF">AQS8620_01381</name>
</gene>
<organism evidence="1 2">
    <name type="scientific">Aquimixticola soesokkakensis</name>
    <dbReference type="NCBI Taxonomy" id="1519096"/>
    <lineage>
        <taxon>Bacteria</taxon>
        <taxon>Pseudomonadati</taxon>
        <taxon>Pseudomonadota</taxon>
        <taxon>Alphaproteobacteria</taxon>
        <taxon>Rhodobacterales</taxon>
        <taxon>Paracoccaceae</taxon>
        <taxon>Aquimixticola</taxon>
    </lineage>
</organism>
<keyword evidence="2" id="KW-1185">Reference proteome</keyword>
<sequence length="118" mass="12240">MGVRHSFWTIPALAVVVLAACVSEREVPDYGLAGFDPKANETRAADCLARGGSYETAGLAGLQACITRPADAGQSCQSASDCESACLARSRSCAPVQPLFGCNAILDESGREVTLCVD</sequence>
<dbReference type="AlphaFoldDB" id="A0A1Y5SEU9"/>
<evidence type="ECO:0000313" key="2">
    <source>
        <dbReference type="Proteomes" id="UP000193862"/>
    </source>
</evidence>
<reference evidence="1 2" key="1">
    <citation type="submission" date="2017-03" db="EMBL/GenBank/DDBJ databases">
        <authorList>
            <person name="Afonso C.L."/>
            <person name="Miller P.J."/>
            <person name="Scott M.A."/>
            <person name="Spackman E."/>
            <person name="Goraichik I."/>
            <person name="Dimitrov K.M."/>
            <person name="Suarez D.L."/>
            <person name="Swayne D.E."/>
        </authorList>
    </citation>
    <scope>NUCLEOTIDE SEQUENCE [LARGE SCALE GENOMIC DNA]</scope>
    <source>
        <strain evidence="1 2">CECT 8620</strain>
    </source>
</reference>
<proteinExistence type="predicted"/>